<sequence length="241" mass="26271">MTTSDLPASDLVERVAGAGPNTYRELLGKARTTHRAPVWLGRGGDAGVGVLPVPDDPAVDVDAHDPYRVLADWWPGPCPEGCTCLEPFSGQLPGLVRAGRVDRSTSRCTVEEAAAMADEVVSYGVGVLAVVRAARPADVPAVTGWVGAGNYRHQDNVRISAVLRSWEDRFGALLVVMTESTLLLSVAYPPTTFKEAEQVAAEHFAFCPDQHDPQDMAGTVYTPRSYGRTIRKARHWRFWWD</sequence>
<gene>
    <name evidence="2" type="ORF">ACFPEL_00430</name>
</gene>
<evidence type="ECO:0000259" key="1">
    <source>
        <dbReference type="Pfam" id="PF14062"/>
    </source>
</evidence>
<evidence type="ECO:0000313" key="3">
    <source>
        <dbReference type="Proteomes" id="UP001595909"/>
    </source>
</evidence>
<accession>A0ABV9RAU4</accession>
<keyword evidence="3" id="KW-1185">Reference proteome</keyword>
<comment type="caution">
    <text evidence="2">The sequence shown here is derived from an EMBL/GenBank/DDBJ whole genome shotgun (WGS) entry which is preliminary data.</text>
</comment>
<feature type="domain" description="DUF4253" evidence="1">
    <location>
        <begin position="128"/>
        <end position="241"/>
    </location>
</feature>
<evidence type="ECO:0000313" key="2">
    <source>
        <dbReference type="EMBL" id="MFC4830858.1"/>
    </source>
</evidence>
<reference evidence="3" key="1">
    <citation type="journal article" date="2019" name="Int. J. Syst. Evol. Microbiol.">
        <title>The Global Catalogue of Microorganisms (GCM) 10K type strain sequencing project: providing services to taxonomists for standard genome sequencing and annotation.</title>
        <authorList>
            <consortium name="The Broad Institute Genomics Platform"/>
            <consortium name="The Broad Institute Genome Sequencing Center for Infectious Disease"/>
            <person name="Wu L."/>
            <person name="Ma J."/>
        </authorList>
    </citation>
    <scope>NUCLEOTIDE SEQUENCE [LARGE SCALE GENOMIC DNA]</scope>
    <source>
        <strain evidence="3">CCUG 50347</strain>
    </source>
</reference>
<dbReference type="RefSeq" id="WP_274188923.1">
    <property type="nucleotide sequence ID" value="NZ_BAABHN010000001.1"/>
</dbReference>
<dbReference type="EMBL" id="JBHSIM010000001">
    <property type="protein sequence ID" value="MFC4830858.1"/>
    <property type="molecule type" value="Genomic_DNA"/>
</dbReference>
<dbReference type="Pfam" id="PF14062">
    <property type="entry name" value="DUF4253"/>
    <property type="match status" value="1"/>
</dbReference>
<organism evidence="2 3">
    <name type="scientific">Actinomycetospora chibensis</name>
    <dbReference type="NCBI Taxonomy" id="663606"/>
    <lineage>
        <taxon>Bacteria</taxon>
        <taxon>Bacillati</taxon>
        <taxon>Actinomycetota</taxon>
        <taxon>Actinomycetes</taxon>
        <taxon>Pseudonocardiales</taxon>
        <taxon>Pseudonocardiaceae</taxon>
        <taxon>Actinomycetospora</taxon>
    </lineage>
</organism>
<dbReference type="Proteomes" id="UP001595909">
    <property type="component" value="Unassembled WGS sequence"/>
</dbReference>
<protein>
    <submittedName>
        <fullName evidence="2">DUF4253 domain-containing protein</fullName>
    </submittedName>
</protein>
<proteinExistence type="predicted"/>
<name>A0ABV9RAU4_9PSEU</name>
<dbReference type="InterPro" id="IPR025349">
    <property type="entry name" value="DUF4253"/>
</dbReference>